<organism evidence="2 3">
    <name type="scientific">Paenibacillus gyeongsangnamensis</name>
    <dbReference type="NCBI Taxonomy" id="3388067"/>
    <lineage>
        <taxon>Bacteria</taxon>
        <taxon>Bacillati</taxon>
        <taxon>Bacillota</taxon>
        <taxon>Bacilli</taxon>
        <taxon>Bacillales</taxon>
        <taxon>Paenibacillaceae</taxon>
        <taxon>Paenibacillus</taxon>
    </lineage>
</organism>
<reference evidence="2 3" key="1">
    <citation type="submission" date="2022-12" db="EMBL/GenBank/DDBJ databases">
        <title>Draft genome sequence of Paenibacillus sp. dW9.</title>
        <authorList>
            <person name="Choi E.-W."/>
            <person name="Kim D.-U."/>
        </authorList>
    </citation>
    <scope>NUCLEOTIDE SEQUENCE [LARGE SCALE GENOMIC DNA]</scope>
    <source>
        <strain evidence="3">dW9</strain>
    </source>
</reference>
<comment type="caution">
    <text evidence="2">The sequence shown here is derived from an EMBL/GenBank/DDBJ whole genome shotgun (WGS) entry which is preliminary data.</text>
</comment>
<gene>
    <name evidence="2" type="ORF">O9H85_20755</name>
</gene>
<evidence type="ECO:0000313" key="2">
    <source>
        <dbReference type="EMBL" id="MCZ8514802.1"/>
    </source>
</evidence>
<feature type="domain" description="PilZ" evidence="1">
    <location>
        <begin position="107"/>
        <end position="214"/>
    </location>
</feature>
<dbReference type="SUPFAM" id="SSF141371">
    <property type="entry name" value="PilZ domain-like"/>
    <property type="match status" value="1"/>
</dbReference>
<sequence>MTGHGASAKTYEMSNEKYKSKGGILLHSRTVVEKSNFVSTGVLTYAEGDIIEIEMTEYKAFELGDSVKLTVYSPGGIYVFTSTVVAKDHGSLMIINPPQNQKRFAEKRESPRIEVNQNGAIVAFTPIGGEKRELPEKVELDLRNISISGIGFTVRSEMSFGSEVIVDAELDLGFVLPVKAEIVRSEETEQGFYYGARYVDLPSDRVNSLRAFVLKKQVETHFSLKRIEQGKRIFK</sequence>
<protein>
    <submittedName>
        <fullName evidence="2">PilZ domain-containing protein</fullName>
    </submittedName>
</protein>
<keyword evidence="3" id="KW-1185">Reference proteome</keyword>
<dbReference type="RefSeq" id="WP_269883332.1">
    <property type="nucleotide sequence ID" value="NZ_JAQAGZ010000014.1"/>
</dbReference>
<dbReference type="Proteomes" id="UP001527882">
    <property type="component" value="Unassembled WGS sequence"/>
</dbReference>
<accession>A0ABT4QD53</accession>
<dbReference type="EMBL" id="JAQAGZ010000014">
    <property type="protein sequence ID" value="MCZ8514802.1"/>
    <property type="molecule type" value="Genomic_DNA"/>
</dbReference>
<proteinExistence type="predicted"/>
<dbReference type="Pfam" id="PF07238">
    <property type="entry name" value="PilZ"/>
    <property type="match status" value="1"/>
</dbReference>
<name>A0ABT4QD53_9BACL</name>
<dbReference type="Gene3D" id="2.40.10.220">
    <property type="entry name" value="predicted glycosyltransferase like domains"/>
    <property type="match status" value="1"/>
</dbReference>
<evidence type="ECO:0000259" key="1">
    <source>
        <dbReference type="Pfam" id="PF07238"/>
    </source>
</evidence>
<dbReference type="InterPro" id="IPR009875">
    <property type="entry name" value="PilZ_domain"/>
</dbReference>
<evidence type="ECO:0000313" key="3">
    <source>
        <dbReference type="Proteomes" id="UP001527882"/>
    </source>
</evidence>